<dbReference type="InterPro" id="IPR013088">
    <property type="entry name" value="Znf_NHR/GATA"/>
</dbReference>
<protein>
    <submittedName>
        <fullName evidence="10">GATA-type zinc finger transcription factor</fullName>
    </submittedName>
</protein>
<dbReference type="Proteomes" id="UP000077315">
    <property type="component" value="Unassembled WGS sequence"/>
</dbReference>
<dbReference type="PANTHER" id="PTHR10071:SF335">
    <property type="entry name" value="IRON-SENSING TRANSCRIPTIONAL REPRESSOR-RELATED"/>
    <property type="match status" value="1"/>
</dbReference>
<keyword evidence="4" id="KW-0862">Zinc</keyword>
<evidence type="ECO:0000256" key="4">
    <source>
        <dbReference type="ARBA" id="ARBA00022833"/>
    </source>
</evidence>
<sequence length="52" mass="6227">VQCTNCQQTQTPLWRKNDRGEPLCNACGLYAKLHQKDRPVEMRKTTIQRRRR</sequence>
<organism evidence="10 11">
    <name type="scientific">Phycomyces blakesleeanus (strain ATCC 8743b / DSM 1359 / FGSC 10004 / NBRC 33097 / NRRL 1555)</name>
    <dbReference type="NCBI Taxonomy" id="763407"/>
    <lineage>
        <taxon>Eukaryota</taxon>
        <taxon>Fungi</taxon>
        <taxon>Fungi incertae sedis</taxon>
        <taxon>Mucoromycota</taxon>
        <taxon>Mucoromycotina</taxon>
        <taxon>Mucoromycetes</taxon>
        <taxon>Mucorales</taxon>
        <taxon>Phycomycetaceae</taxon>
        <taxon>Phycomyces</taxon>
    </lineage>
</organism>
<keyword evidence="11" id="KW-1185">Reference proteome</keyword>
<dbReference type="Gene3D" id="3.30.50.10">
    <property type="entry name" value="Erythroid Transcription Factor GATA-1, subunit A"/>
    <property type="match status" value="1"/>
</dbReference>
<evidence type="ECO:0000256" key="2">
    <source>
        <dbReference type="ARBA" id="ARBA00022723"/>
    </source>
</evidence>
<evidence type="ECO:0000313" key="10">
    <source>
        <dbReference type="EMBL" id="OAD76946.1"/>
    </source>
</evidence>
<evidence type="ECO:0000256" key="3">
    <source>
        <dbReference type="ARBA" id="ARBA00022771"/>
    </source>
</evidence>
<feature type="non-terminal residue" evidence="10">
    <location>
        <position position="52"/>
    </location>
</feature>
<reference evidence="11" key="1">
    <citation type="submission" date="2015-06" db="EMBL/GenBank/DDBJ databases">
        <title>Expansion of signal transduction pathways in fungi by whole-genome duplication.</title>
        <authorList>
            <consortium name="DOE Joint Genome Institute"/>
            <person name="Corrochano L.M."/>
            <person name="Kuo A."/>
            <person name="Marcet-Houben M."/>
            <person name="Polaino S."/>
            <person name="Salamov A."/>
            <person name="Villalobos J.M."/>
            <person name="Alvarez M.I."/>
            <person name="Avalos J."/>
            <person name="Benito E.P."/>
            <person name="Benoit I."/>
            <person name="Burger G."/>
            <person name="Camino L.P."/>
            <person name="Canovas D."/>
            <person name="Cerda-Olmedo E."/>
            <person name="Cheng J.-F."/>
            <person name="Dominguez A."/>
            <person name="Elias M."/>
            <person name="Eslava A.P."/>
            <person name="Glaser F."/>
            <person name="Grimwood J."/>
            <person name="Gutierrez G."/>
            <person name="Heitman J."/>
            <person name="Henrissat B."/>
            <person name="Iturriaga E.A."/>
            <person name="Lang B.F."/>
            <person name="Lavin J.L."/>
            <person name="Lee S."/>
            <person name="Li W."/>
            <person name="Lindquist E."/>
            <person name="Lopez-Garcia S."/>
            <person name="Luque E.M."/>
            <person name="Marcos A.T."/>
            <person name="Martin J."/>
            <person name="McCluskey K."/>
            <person name="Medina H.R."/>
            <person name="Miralles-Duran A."/>
            <person name="Miyazaki A."/>
            <person name="Munoz-Torres E."/>
            <person name="Oguiza J.A."/>
            <person name="Ohm R."/>
            <person name="Olmedo M."/>
            <person name="Orejas M."/>
            <person name="Ortiz-Castellanos L."/>
            <person name="Pisabarro A.G."/>
            <person name="Rodriguez-Romero J."/>
            <person name="Ruiz-Herrera J."/>
            <person name="Ruiz-Vazquez R."/>
            <person name="Sanz C."/>
            <person name="Schackwitz W."/>
            <person name="Schmutz J."/>
            <person name="Shahriari M."/>
            <person name="Shelest E."/>
            <person name="Silva-Franco F."/>
            <person name="Soanes D."/>
            <person name="Syed K."/>
            <person name="Tagua V.G."/>
            <person name="Talbot N.J."/>
            <person name="Thon M."/>
            <person name="De vries R.P."/>
            <person name="Wiebenga A."/>
            <person name="Yadav J.S."/>
            <person name="Braun E.L."/>
            <person name="Baker S."/>
            <person name="Garre V."/>
            <person name="Horwitz B."/>
            <person name="Torres-Martinez S."/>
            <person name="Idnurm A."/>
            <person name="Herrera-Estrella A."/>
            <person name="Gabaldon T."/>
            <person name="Grigoriev I.V."/>
        </authorList>
    </citation>
    <scope>NUCLEOTIDE SEQUENCE [LARGE SCALE GENOMIC DNA]</scope>
    <source>
        <strain evidence="11">NRRL 1555(-)</strain>
    </source>
</reference>
<dbReference type="GO" id="GO:0005634">
    <property type="term" value="C:nucleus"/>
    <property type="evidence" value="ECO:0007669"/>
    <property type="project" value="UniProtKB-SubCell"/>
</dbReference>
<dbReference type="VEuPathDB" id="FungiDB:PHYBLDRAFT_104333"/>
<evidence type="ECO:0000256" key="5">
    <source>
        <dbReference type="ARBA" id="ARBA00023015"/>
    </source>
</evidence>
<dbReference type="AlphaFoldDB" id="A0A167NZG9"/>
<dbReference type="SMART" id="SM00401">
    <property type="entry name" value="ZnF_GATA"/>
    <property type="match status" value="1"/>
</dbReference>
<dbReference type="PROSITE" id="PS50114">
    <property type="entry name" value="GATA_ZN_FINGER_2"/>
    <property type="match status" value="1"/>
</dbReference>
<dbReference type="EMBL" id="KV440975">
    <property type="protein sequence ID" value="OAD76946.1"/>
    <property type="molecule type" value="Genomic_DNA"/>
</dbReference>
<keyword evidence="5" id="KW-0805">Transcription regulation</keyword>
<dbReference type="GO" id="GO:0045944">
    <property type="term" value="P:positive regulation of transcription by RNA polymerase II"/>
    <property type="evidence" value="ECO:0007669"/>
    <property type="project" value="TreeGrafter"/>
</dbReference>
<dbReference type="GeneID" id="28988744"/>
<dbReference type="GO" id="GO:0000122">
    <property type="term" value="P:negative regulation of transcription by RNA polymerase II"/>
    <property type="evidence" value="ECO:0007669"/>
    <property type="project" value="TreeGrafter"/>
</dbReference>
<feature type="non-terminal residue" evidence="10">
    <location>
        <position position="1"/>
    </location>
</feature>
<comment type="subcellular location">
    <subcellularLocation>
        <location evidence="1">Nucleus</location>
    </subcellularLocation>
</comment>
<dbReference type="InterPro" id="IPR039355">
    <property type="entry name" value="Transcription_factor_GATA"/>
</dbReference>
<feature type="domain" description="GATA-type" evidence="9">
    <location>
        <begin position="1"/>
        <end position="50"/>
    </location>
</feature>
<dbReference type="GO" id="GO:0000978">
    <property type="term" value="F:RNA polymerase II cis-regulatory region sequence-specific DNA binding"/>
    <property type="evidence" value="ECO:0007669"/>
    <property type="project" value="TreeGrafter"/>
</dbReference>
<keyword evidence="3 8" id="KW-0863">Zinc-finger</keyword>
<dbReference type="CDD" id="cd00202">
    <property type="entry name" value="ZnF_GATA"/>
    <property type="match status" value="1"/>
</dbReference>
<accession>A0A167NZG9</accession>
<dbReference type="Pfam" id="PF00320">
    <property type="entry name" value="GATA"/>
    <property type="match status" value="1"/>
</dbReference>
<keyword evidence="2" id="KW-0479">Metal-binding</keyword>
<dbReference type="PANTHER" id="PTHR10071">
    <property type="entry name" value="TRANSCRIPTION FACTOR GATA FAMILY MEMBER"/>
    <property type="match status" value="1"/>
</dbReference>
<evidence type="ECO:0000259" key="9">
    <source>
        <dbReference type="PROSITE" id="PS50114"/>
    </source>
</evidence>
<dbReference type="OrthoDB" id="515401at2759"/>
<dbReference type="STRING" id="763407.A0A167NZG9"/>
<keyword evidence="6" id="KW-0804">Transcription</keyword>
<name>A0A167NZG9_PHYB8</name>
<dbReference type="RefSeq" id="XP_018294986.1">
    <property type="nucleotide sequence ID" value="XM_018427838.1"/>
</dbReference>
<evidence type="ECO:0000313" key="11">
    <source>
        <dbReference type="Proteomes" id="UP000077315"/>
    </source>
</evidence>
<dbReference type="InParanoid" id="A0A167NZG9"/>
<dbReference type="GO" id="GO:0000981">
    <property type="term" value="F:DNA-binding transcription factor activity, RNA polymerase II-specific"/>
    <property type="evidence" value="ECO:0007669"/>
    <property type="project" value="TreeGrafter"/>
</dbReference>
<evidence type="ECO:0000256" key="1">
    <source>
        <dbReference type="ARBA" id="ARBA00004123"/>
    </source>
</evidence>
<evidence type="ECO:0000256" key="7">
    <source>
        <dbReference type="ARBA" id="ARBA00023242"/>
    </source>
</evidence>
<evidence type="ECO:0000256" key="6">
    <source>
        <dbReference type="ARBA" id="ARBA00023163"/>
    </source>
</evidence>
<dbReference type="SUPFAM" id="SSF57716">
    <property type="entry name" value="Glucocorticoid receptor-like (DNA-binding domain)"/>
    <property type="match status" value="1"/>
</dbReference>
<dbReference type="InterPro" id="IPR000679">
    <property type="entry name" value="Znf_GATA"/>
</dbReference>
<gene>
    <name evidence="10" type="ORF">PHYBLDRAFT_104333</name>
</gene>
<dbReference type="GO" id="GO:0008270">
    <property type="term" value="F:zinc ion binding"/>
    <property type="evidence" value="ECO:0007669"/>
    <property type="project" value="UniProtKB-KW"/>
</dbReference>
<proteinExistence type="predicted"/>
<evidence type="ECO:0000256" key="8">
    <source>
        <dbReference type="PROSITE-ProRule" id="PRU00094"/>
    </source>
</evidence>
<keyword evidence="7" id="KW-0539">Nucleus</keyword>
<dbReference type="PROSITE" id="PS00344">
    <property type="entry name" value="GATA_ZN_FINGER_1"/>
    <property type="match status" value="1"/>
</dbReference>